<organism evidence="1 2">
    <name type="scientific">Natronoarchaeum philippinense</name>
    <dbReference type="NCBI Taxonomy" id="558529"/>
    <lineage>
        <taxon>Archaea</taxon>
        <taxon>Methanobacteriati</taxon>
        <taxon>Methanobacteriota</taxon>
        <taxon>Stenosarchaea group</taxon>
        <taxon>Halobacteria</taxon>
        <taxon>Halobacteriales</taxon>
        <taxon>Natronoarchaeaceae</taxon>
    </lineage>
</organism>
<evidence type="ECO:0008006" key="3">
    <source>
        <dbReference type="Google" id="ProtNLM"/>
    </source>
</evidence>
<evidence type="ECO:0000313" key="2">
    <source>
        <dbReference type="Proteomes" id="UP000219453"/>
    </source>
</evidence>
<gene>
    <name evidence="1" type="ORF">SAMN06269185_2597</name>
</gene>
<dbReference type="RefSeq" id="WP_097009491.1">
    <property type="nucleotide sequence ID" value="NZ_OBEJ01000003.1"/>
</dbReference>
<dbReference type="EMBL" id="OBEJ01000003">
    <property type="protein sequence ID" value="SNZ15782.1"/>
    <property type="molecule type" value="Genomic_DNA"/>
</dbReference>
<keyword evidence="2" id="KW-1185">Reference proteome</keyword>
<dbReference type="Proteomes" id="UP000219453">
    <property type="component" value="Unassembled WGS sequence"/>
</dbReference>
<name>A0A285P225_NATPI</name>
<accession>A0A285P225</accession>
<dbReference type="OrthoDB" id="260878at2157"/>
<sequence>MGEFAEAVQDRFRETLAERRPFFDWQTEYRVGPTPVDVAGVDNGVTAESGTSGTLALIELEWRRADPADNSAKLFRHLADGALDEHDRIVVCQVFTGYYDLARGGVSSKRENAEFVGRVAADAFDRVSYSPVDFDLDPPKRGGEWPDDWKRRADECARRIDAALDE</sequence>
<evidence type="ECO:0000313" key="1">
    <source>
        <dbReference type="EMBL" id="SNZ15782.1"/>
    </source>
</evidence>
<proteinExistence type="predicted"/>
<reference evidence="1 2" key="1">
    <citation type="submission" date="2017-09" db="EMBL/GenBank/DDBJ databases">
        <authorList>
            <person name="Ehlers B."/>
            <person name="Leendertz F.H."/>
        </authorList>
    </citation>
    <scope>NUCLEOTIDE SEQUENCE [LARGE SCALE GENOMIC DNA]</scope>
    <source>
        <strain evidence="1 2">DSM 27208</strain>
    </source>
</reference>
<dbReference type="AlphaFoldDB" id="A0A285P225"/>
<protein>
    <recommendedName>
        <fullName evidence="3">Restriction endonuclease</fullName>
    </recommendedName>
</protein>